<sequence length="282" mass="27997">MTTPCPQSVSLGAYLLGALDPEERRAMELHVAGCEQCRAELVELAPLPGLLRHTAFEELPETAEAAESLGPAHWQPEPPRDGGSPTGDPRGAAPRADGPQGSGPEAFGPQDGAPQDGGSTGVAGSGGAAGAEPRVGGAGGAHHRRPPRRRLVAAGLTLAACVTGLAVYAAVGRDNPSPGGAKPVAATWSATDPATHVSASAEIIPEAWGTQFELRLGGLPSGITCHLVVHGKDGSSETAGTWGSGYSSSASVPASTSISPADITGLSVIDGAGGTLVQLPPG</sequence>
<keyword evidence="4" id="KW-1133">Transmembrane helix</keyword>
<keyword evidence="4" id="KW-0472">Membrane</keyword>
<gene>
    <name evidence="6" type="ORF">ACEZDE_26770</name>
</gene>
<feature type="transmembrane region" description="Helical" evidence="4">
    <location>
        <begin position="151"/>
        <end position="171"/>
    </location>
</feature>
<proteinExistence type="predicted"/>
<evidence type="ECO:0000256" key="2">
    <source>
        <dbReference type="ARBA" id="ARBA00023163"/>
    </source>
</evidence>
<keyword evidence="7" id="KW-1185">Reference proteome</keyword>
<keyword evidence="2" id="KW-0804">Transcription</keyword>
<evidence type="ECO:0000256" key="3">
    <source>
        <dbReference type="SAM" id="MobiDB-lite"/>
    </source>
</evidence>
<feature type="region of interest" description="Disordered" evidence="3">
    <location>
        <begin position="63"/>
        <end position="146"/>
    </location>
</feature>
<comment type="caution">
    <text evidence="6">The sequence shown here is derived from an EMBL/GenBank/DDBJ whole genome shotgun (WGS) entry which is preliminary data.</text>
</comment>
<dbReference type="EMBL" id="JBHFAB010000024">
    <property type="protein sequence ID" value="MFC1420218.1"/>
    <property type="molecule type" value="Genomic_DNA"/>
</dbReference>
<evidence type="ECO:0000313" key="7">
    <source>
        <dbReference type="Proteomes" id="UP001592531"/>
    </source>
</evidence>
<reference evidence="6 7" key="1">
    <citation type="submission" date="2024-09" db="EMBL/GenBank/DDBJ databases">
        <authorList>
            <person name="Lee S.D."/>
        </authorList>
    </citation>
    <scope>NUCLEOTIDE SEQUENCE [LARGE SCALE GENOMIC DNA]</scope>
    <source>
        <strain evidence="6 7">N8-3</strain>
    </source>
</reference>
<name>A0ABV6W2R2_9ACTN</name>
<dbReference type="RefSeq" id="WP_380541025.1">
    <property type="nucleotide sequence ID" value="NZ_JBHFAB010000024.1"/>
</dbReference>
<feature type="domain" description="Putative zinc-finger" evidence="5">
    <location>
        <begin position="11"/>
        <end position="38"/>
    </location>
</feature>
<dbReference type="Gene3D" id="1.10.10.1320">
    <property type="entry name" value="Anti-sigma factor, zinc-finger domain"/>
    <property type="match status" value="1"/>
</dbReference>
<dbReference type="Pfam" id="PF13490">
    <property type="entry name" value="zf-HC2"/>
    <property type="match status" value="1"/>
</dbReference>
<evidence type="ECO:0000259" key="5">
    <source>
        <dbReference type="Pfam" id="PF13490"/>
    </source>
</evidence>
<evidence type="ECO:0000256" key="1">
    <source>
        <dbReference type="ARBA" id="ARBA00023015"/>
    </source>
</evidence>
<keyword evidence="1" id="KW-0805">Transcription regulation</keyword>
<accession>A0ABV6W2R2</accession>
<protein>
    <submittedName>
        <fullName evidence="6">Anti-sigma factor</fullName>
    </submittedName>
</protein>
<organism evidence="6 7">
    <name type="scientific">Streptacidiphilus cavernicola</name>
    <dbReference type="NCBI Taxonomy" id="3342716"/>
    <lineage>
        <taxon>Bacteria</taxon>
        <taxon>Bacillati</taxon>
        <taxon>Actinomycetota</taxon>
        <taxon>Actinomycetes</taxon>
        <taxon>Kitasatosporales</taxon>
        <taxon>Streptomycetaceae</taxon>
        <taxon>Streptacidiphilus</taxon>
    </lineage>
</organism>
<keyword evidence="4" id="KW-0812">Transmembrane</keyword>
<dbReference type="InterPro" id="IPR027383">
    <property type="entry name" value="Znf_put"/>
</dbReference>
<dbReference type="Proteomes" id="UP001592531">
    <property type="component" value="Unassembled WGS sequence"/>
</dbReference>
<evidence type="ECO:0000313" key="6">
    <source>
        <dbReference type="EMBL" id="MFC1420218.1"/>
    </source>
</evidence>
<feature type="compositionally biased region" description="Gly residues" evidence="3">
    <location>
        <begin position="118"/>
        <end position="129"/>
    </location>
</feature>
<dbReference type="InterPro" id="IPR041916">
    <property type="entry name" value="Anti_sigma_zinc_sf"/>
</dbReference>
<evidence type="ECO:0000256" key="4">
    <source>
        <dbReference type="SAM" id="Phobius"/>
    </source>
</evidence>